<evidence type="ECO:0000313" key="4">
    <source>
        <dbReference type="EMBL" id="GEU50006.1"/>
    </source>
</evidence>
<feature type="region of interest" description="Disordered" evidence="2">
    <location>
        <begin position="1"/>
        <end position="22"/>
    </location>
</feature>
<feature type="domain" description="CCHC-type" evidence="3">
    <location>
        <begin position="634"/>
        <end position="647"/>
    </location>
</feature>
<name>A0A6L2KKY3_TANCI</name>
<proteinExistence type="predicted"/>
<organism evidence="4">
    <name type="scientific">Tanacetum cinerariifolium</name>
    <name type="common">Dalmatian daisy</name>
    <name type="synonym">Chrysanthemum cinerariifolium</name>
    <dbReference type="NCBI Taxonomy" id="118510"/>
    <lineage>
        <taxon>Eukaryota</taxon>
        <taxon>Viridiplantae</taxon>
        <taxon>Streptophyta</taxon>
        <taxon>Embryophyta</taxon>
        <taxon>Tracheophyta</taxon>
        <taxon>Spermatophyta</taxon>
        <taxon>Magnoliopsida</taxon>
        <taxon>eudicotyledons</taxon>
        <taxon>Gunneridae</taxon>
        <taxon>Pentapetalae</taxon>
        <taxon>asterids</taxon>
        <taxon>campanulids</taxon>
        <taxon>Asterales</taxon>
        <taxon>Asteraceae</taxon>
        <taxon>Asteroideae</taxon>
        <taxon>Anthemideae</taxon>
        <taxon>Anthemidinae</taxon>
        <taxon>Tanacetum</taxon>
    </lineage>
</organism>
<keyword evidence="1" id="KW-0862">Zinc</keyword>
<dbReference type="EMBL" id="BKCJ010002650">
    <property type="protein sequence ID" value="GEU50006.1"/>
    <property type="molecule type" value="Genomic_DNA"/>
</dbReference>
<keyword evidence="1" id="KW-0863">Zinc-finger</keyword>
<dbReference type="AlphaFoldDB" id="A0A6L2KKY3"/>
<reference evidence="4" key="1">
    <citation type="journal article" date="2019" name="Sci. Rep.">
        <title>Draft genome of Tanacetum cinerariifolium, the natural source of mosquito coil.</title>
        <authorList>
            <person name="Yamashiro T."/>
            <person name="Shiraishi A."/>
            <person name="Satake H."/>
            <person name="Nakayama K."/>
        </authorList>
    </citation>
    <scope>NUCLEOTIDE SEQUENCE</scope>
</reference>
<dbReference type="GO" id="GO:0003676">
    <property type="term" value="F:nucleic acid binding"/>
    <property type="evidence" value="ECO:0007669"/>
    <property type="project" value="InterPro"/>
</dbReference>
<gene>
    <name evidence="4" type="ORF">Tci_021984</name>
</gene>
<evidence type="ECO:0000256" key="1">
    <source>
        <dbReference type="PROSITE-ProRule" id="PRU00047"/>
    </source>
</evidence>
<comment type="caution">
    <text evidence="4">The sequence shown here is derived from an EMBL/GenBank/DDBJ whole genome shotgun (WGS) entry which is preliminary data.</text>
</comment>
<keyword evidence="1" id="KW-0479">Metal-binding</keyword>
<feature type="compositionally biased region" description="Polar residues" evidence="2">
    <location>
        <begin position="1"/>
        <end position="12"/>
    </location>
</feature>
<feature type="compositionally biased region" description="Acidic residues" evidence="2">
    <location>
        <begin position="111"/>
        <end position="138"/>
    </location>
</feature>
<keyword evidence="4" id="KW-0378">Hydrolase</keyword>
<evidence type="ECO:0000259" key="3">
    <source>
        <dbReference type="PROSITE" id="PS50158"/>
    </source>
</evidence>
<feature type="region of interest" description="Disordered" evidence="2">
    <location>
        <begin position="90"/>
        <end position="138"/>
    </location>
</feature>
<protein>
    <submittedName>
        <fullName evidence="4">Ubiquitin hydrolase</fullName>
    </submittedName>
</protein>
<sequence>MSDSTVTYTEVSSPFEGLSDIGSPRVNGLLMMPEDPCAYVEAALLAPPSPDYVPGPEHPPTLEFVSEPVYLNFMPPENDVLPAEEQPLLAADSPTADSPGYIPESGPEENPKEDDEDLEEDPADCPTDRDDDDDDEEEKSINEILYCLDSNAYHISQASNSPEKNMLKKCQHKVGEFIDIDLNNLSLNDLRSYSISTCTQKRGVGGGGAAVVTWGSKQSELKRSKELFNLHMYSEKRSRRRRCGCGDVGVAPVVMMLLVRWCWGCGGGGDDHGVRRGGGRRVEVEVVVVRGEDGGNDDDDVVGRSRHLEKDIQKHRTLNESHLAKIRSNPSELKRSKELSNSTIEDAVFDSLIEEGTAATNMNDYRLQDTKKHQMRILSRDRGLLSEKKDLNNLSLNDPMELFNLHSGIRLGLGSTSEKAKKERDELKLILEKLQNSSKSLNTLLESQVSDKDKTRLGYKAASSVVEGFVNSSKILEKQENKSDKGYHEVPPPFTGYYMPPKRDLRLIDEHFESASVDVSTVSSSDGKTVDVKGVVSKEEPKPVKKNNFSPIIEDWVFESEEENEPKFQKQVQPSFPKIEFVKAKDQNQSFRKLVKHVEQAKSNTDRPKGNKRNWNKLMNQRLGSNFKFKNKACYECGSFDHLIKDCCVHRKQVKNQKMEKPV</sequence>
<dbReference type="PROSITE" id="PS50158">
    <property type="entry name" value="ZF_CCHC"/>
    <property type="match status" value="1"/>
</dbReference>
<evidence type="ECO:0000256" key="2">
    <source>
        <dbReference type="SAM" id="MobiDB-lite"/>
    </source>
</evidence>
<accession>A0A6L2KKY3</accession>
<dbReference type="InterPro" id="IPR001878">
    <property type="entry name" value="Znf_CCHC"/>
</dbReference>
<dbReference type="GO" id="GO:0016787">
    <property type="term" value="F:hydrolase activity"/>
    <property type="evidence" value="ECO:0007669"/>
    <property type="project" value="UniProtKB-KW"/>
</dbReference>
<dbReference type="GO" id="GO:0008270">
    <property type="term" value="F:zinc ion binding"/>
    <property type="evidence" value="ECO:0007669"/>
    <property type="project" value="UniProtKB-KW"/>
</dbReference>